<keyword evidence="3" id="KW-0804">Transcription</keyword>
<dbReference type="PANTHER" id="PTHR46796:SF6">
    <property type="entry name" value="ARAC SUBFAMILY"/>
    <property type="match status" value="1"/>
</dbReference>
<evidence type="ECO:0000256" key="2">
    <source>
        <dbReference type="ARBA" id="ARBA00023125"/>
    </source>
</evidence>
<evidence type="ECO:0000313" key="6">
    <source>
        <dbReference type="Proteomes" id="UP001501074"/>
    </source>
</evidence>
<evidence type="ECO:0000256" key="1">
    <source>
        <dbReference type="ARBA" id="ARBA00023015"/>
    </source>
</evidence>
<dbReference type="InterPro" id="IPR050204">
    <property type="entry name" value="AraC_XylS_family_regulators"/>
</dbReference>
<proteinExistence type="predicted"/>
<dbReference type="InterPro" id="IPR020449">
    <property type="entry name" value="Tscrpt_reg_AraC-type_HTH"/>
</dbReference>
<evidence type="ECO:0000313" key="5">
    <source>
        <dbReference type="EMBL" id="GAA3628998.1"/>
    </source>
</evidence>
<dbReference type="Proteomes" id="UP001501074">
    <property type="component" value="Unassembled WGS sequence"/>
</dbReference>
<gene>
    <name evidence="5" type="ORF">GCM10022223_53170</name>
</gene>
<keyword evidence="2" id="KW-0238">DNA-binding</keyword>
<dbReference type="PROSITE" id="PS01124">
    <property type="entry name" value="HTH_ARAC_FAMILY_2"/>
    <property type="match status" value="1"/>
</dbReference>
<dbReference type="SUPFAM" id="SSF46689">
    <property type="entry name" value="Homeodomain-like"/>
    <property type="match status" value="1"/>
</dbReference>
<protein>
    <recommendedName>
        <fullName evidence="4">HTH araC/xylS-type domain-containing protein</fullName>
    </recommendedName>
</protein>
<feature type="domain" description="HTH araC/xylS-type" evidence="4">
    <location>
        <begin position="186"/>
        <end position="284"/>
    </location>
</feature>
<dbReference type="RefSeq" id="WP_231484449.1">
    <property type="nucleotide sequence ID" value="NZ_BAAAZO010000010.1"/>
</dbReference>
<dbReference type="PROSITE" id="PS00041">
    <property type="entry name" value="HTH_ARAC_FAMILY_1"/>
    <property type="match status" value="1"/>
</dbReference>
<keyword evidence="6" id="KW-1185">Reference proteome</keyword>
<keyword evidence="1" id="KW-0805">Transcription regulation</keyword>
<organism evidence="5 6">
    <name type="scientific">Kineosporia mesophila</name>
    <dbReference type="NCBI Taxonomy" id="566012"/>
    <lineage>
        <taxon>Bacteria</taxon>
        <taxon>Bacillati</taxon>
        <taxon>Actinomycetota</taxon>
        <taxon>Actinomycetes</taxon>
        <taxon>Kineosporiales</taxon>
        <taxon>Kineosporiaceae</taxon>
        <taxon>Kineosporia</taxon>
    </lineage>
</organism>
<evidence type="ECO:0000259" key="4">
    <source>
        <dbReference type="PROSITE" id="PS01124"/>
    </source>
</evidence>
<dbReference type="InterPro" id="IPR018062">
    <property type="entry name" value="HTH_AraC-typ_CS"/>
</dbReference>
<dbReference type="Pfam" id="PF12833">
    <property type="entry name" value="HTH_18"/>
    <property type="match status" value="1"/>
</dbReference>
<dbReference type="PANTHER" id="PTHR46796">
    <property type="entry name" value="HTH-TYPE TRANSCRIPTIONAL ACTIVATOR RHAS-RELATED"/>
    <property type="match status" value="1"/>
</dbReference>
<dbReference type="InterPro" id="IPR018060">
    <property type="entry name" value="HTH_AraC"/>
</dbReference>
<reference evidence="6" key="1">
    <citation type="journal article" date="2019" name="Int. J. Syst. Evol. Microbiol.">
        <title>The Global Catalogue of Microorganisms (GCM) 10K type strain sequencing project: providing services to taxonomists for standard genome sequencing and annotation.</title>
        <authorList>
            <consortium name="The Broad Institute Genomics Platform"/>
            <consortium name="The Broad Institute Genome Sequencing Center for Infectious Disease"/>
            <person name="Wu L."/>
            <person name="Ma J."/>
        </authorList>
    </citation>
    <scope>NUCLEOTIDE SEQUENCE [LARGE SCALE GENOMIC DNA]</scope>
    <source>
        <strain evidence="6">JCM 16902</strain>
    </source>
</reference>
<comment type="caution">
    <text evidence="5">The sequence shown here is derived from an EMBL/GenBank/DDBJ whole genome shotgun (WGS) entry which is preliminary data.</text>
</comment>
<evidence type="ECO:0000256" key="3">
    <source>
        <dbReference type="ARBA" id="ARBA00023163"/>
    </source>
</evidence>
<dbReference type="Gene3D" id="1.10.10.60">
    <property type="entry name" value="Homeodomain-like"/>
    <property type="match status" value="1"/>
</dbReference>
<dbReference type="InterPro" id="IPR009057">
    <property type="entry name" value="Homeodomain-like_sf"/>
</dbReference>
<dbReference type="EMBL" id="BAAAZO010000010">
    <property type="protein sequence ID" value="GAA3628998.1"/>
    <property type="molecule type" value="Genomic_DNA"/>
</dbReference>
<accession>A0ABP7ABP1</accession>
<sequence length="288" mass="32294">MGEIPSGGPVVVWANWYHFGPHEHIRHPQVMSTCFLWATEGSGLIVSAGQPFQMSPRTVLRLPWQHDIEYRPDTRNPFRLGTIHIVPWHSRDTEVTPVVAHRPDDDFVYPQQRSDLPGSVRQAVAMPTASAPGRQLTTLGTYVVDRFTEGPYDEEVFRALGEVFVRETADWTGGPTPEARASAPFMRMTEYIMSHMNSDLSVGVVAEAGGCSPTTAERLFTRYSGHSMQVWVRQVRMQRAALLLRTSGLRVSEICTHVGYGDPLYFSRVFRQTFGVPPSRYADEAGES</sequence>
<name>A0ABP7ABP1_9ACTN</name>
<dbReference type="PRINTS" id="PR00032">
    <property type="entry name" value="HTHARAC"/>
</dbReference>
<dbReference type="SMART" id="SM00342">
    <property type="entry name" value="HTH_ARAC"/>
    <property type="match status" value="1"/>
</dbReference>